<dbReference type="GO" id="GO:0006508">
    <property type="term" value="P:proteolysis"/>
    <property type="evidence" value="ECO:0007669"/>
    <property type="project" value="InterPro"/>
</dbReference>
<dbReference type="PANTHER" id="PTHR12147">
    <property type="entry name" value="METALLOPEPTIDASE M28 FAMILY MEMBER"/>
    <property type="match status" value="1"/>
</dbReference>
<sequence length="475" mass="53697">MRKQSVVLSLFLSMIIILGGGQMIIVQGDGAQLGNSMREDMNSSVMAMVVVDEEIPIEEDVKPWVEQWHDQRMESYGVLLEGVLTLTSDEHRGRLPGTEGNHLTVEYIEKYFKEIGLQPHDQVSYLQGFQQMIYHPDEQALALRIHFKDGTTREAELGMDYTEQSRVMREVEMTAPITFNIKDEDIKEKVIILDGPEEIQHVYDQAQAVLIKRKVLGNSLRVWDKIMDNGEARPAPFMFQISQELFETLQAENVESVSLYSKLVGEEKTIYNVAGRIPGKDSNKVVVISAHIDHLGWAGEKIFRGVVDNAAGVAVMMDLVQRLHHQSIEEPFQMDIIFVGFNSKKSEMLGSNAYIKQIKDKYDKIYNINIDCVGRKTGGPIIISGGEEINQALKKNITKYLAIYGINVEGQRGFDSDHLSFNKEEIRGVTLGQRDVLTVTHNPEDIVALLDFDYIKGVSLSIYDFIVAEGYKSFD</sequence>
<dbReference type="Proteomes" id="UP000001572">
    <property type="component" value="Chromosome"/>
</dbReference>
<proteinExistence type="predicted"/>
<accession>A6TWZ8</accession>
<dbReference type="Gene3D" id="3.50.30.30">
    <property type="match status" value="1"/>
</dbReference>
<dbReference type="Gene3D" id="3.40.630.10">
    <property type="entry name" value="Zn peptidases"/>
    <property type="match status" value="1"/>
</dbReference>
<reference evidence="3" key="1">
    <citation type="journal article" date="2016" name="Genome Announc.">
        <title>Complete genome sequence of Alkaliphilus metalliredigens strain QYMF, an alkaliphilic and metal-reducing bacterium isolated from borax-contaminated leachate ponds.</title>
        <authorList>
            <person name="Hwang C."/>
            <person name="Copeland A."/>
            <person name="Lucas S."/>
            <person name="Lapidus A."/>
            <person name="Barry K."/>
            <person name="Detter J.C."/>
            <person name="Glavina Del Rio T."/>
            <person name="Hammon N."/>
            <person name="Israni S."/>
            <person name="Dalin E."/>
            <person name="Tice H."/>
            <person name="Pitluck S."/>
            <person name="Chertkov O."/>
            <person name="Brettin T."/>
            <person name="Bruce D."/>
            <person name="Han C."/>
            <person name="Schmutz J."/>
            <person name="Larimer F."/>
            <person name="Land M.L."/>
            <person name="Hauser L."/>
            <person name="Kyrpides N."/>
            <person name="Mikhailova N."/>
            <person name="Ye Q."/>
            <person name="Zhou J."/>
            <person name="Richardson P."/>
            <person name="Fields M.W."/>
        </authorList>
    </citation>
    <scope>NUCLEOTIDE SEQUENCE [LARGE SCALE GENOMIC DNA]</scope>
    <source>
        <strain evidence="3">QYMF</strain>
    </source>
</reference>
<name>A6TWZ8_ALKMQ</name>
<dbReference type="InterPro" id="IPR045175">
    <property type="entry name" value="M28_fam"/>
</dbReference>
<feature type="domain" description="Peptidase M28" evidence="1">
    <location>
        <begin position="272"/>
        <end position="456"/>
    </location>
</feature>
<dbReference type="STRING" id="293826.Amet_4645"/>
<organism evidence="2 3">
    <name type="scientific">Alkaliphilus metalliredigens (strain QYMF)</name>
    <dbReference type="NCBI Taxonomy" id="293826"/>
    <lineage>
        <taxon>Bacteria</taxon>
        <taxon>Bacillati</taxon>
        <taxon>Bacillota</taxon>
        <taxon>Clostridia</taxon>
        <taxon>Peptostreptococcales</taxon>
        <taxon>Natronincolaceae</taxon>
        <taxon>Alkaliphilus</taxon>
    </lineage>
</organism>
<dbReference type="InterPro" id="IPR007484">
    <property type="entry name" value="Peptidase_M28"/>
</dbReference>
<dbReference type="AlphaFoldDB" id="A6TWZ8"/>
<dbReference type="Pfam" id="PF04389">
    <property type="entry name" value="Peptidase_M28"/>
    <property type="match status" value="1"/>
</dbReference>
<dbReference type="SUPFAM" id="SSF53187">
    <property type="entry name" value="Zn-dependent exopeptidases"/>
    <property type="match status" value="1"/>
</dbReference>
<keyword evidence="3" id="KW-1185">Reference proteome</keyword>
<dbReference type="HOGENOM" id="CLU_574458_0_0_9"/>
<evidence type="ECO:0000313" key="3">
    <source>
        <dbReference type="Proteomes" id="UP000001572"/>
    </source>
</evidence>
<dbReference type="PANTHER" id="PTHR12147:SF26">
    <property type="entry name" value="PEPTIDASE M28 DOMAIN-CONTAINING PROTEIN"/>
    <property type="match status" value="1"/>
</dbReference>
<evidence type="ECO:0000313" key="2">
    <source>
        <dbReference type="EMBL" id="ABR50716.1"/>
    </source>
</evidence>
<dbReference type="EMBL" id="CP000724">
    <property type="protein sequence ID" value="ABR50716.1"/>
    <property type="molecule type" value="Genomic_DNA"/>
</dbReference>
<protein>
    <submittedName>
        <fullName evidence="2">Peptidase M28</fullName>
    </submittedName>
</protein>
<evidence type="ECO:0000259" key="1">
    <source>
        <dbReference type="Pfam" id="PF04389"/>
    </source>
</evidence>
<dbReference type="RefSeq" id="WP_012065604.1">
    <property type="nucleotide sequence ID" value="NC_009633.1"/>
</dbReference>
<dbReference type="eggNOG" id="COG2234">
    <property type="taxonomic scope" value="Bacteria"/>
</dbReference>
<gene>
    <name evidence="2" type="ordered locus">Amet_4645</name>
</gene>
<dbReference type="GO" id="GO:0008235">
    <property type="term" value="F:metalloexopeptidase activity"/>
    <property type="evidence" value="ECO:0007669"/>
    <property type="project" value="InterPro"/>
</dbReference>
<dbReference type="KEGG" id="amt:Amet_4645"/>